<proteinExistence type="predicted"/>
<name>A0ABT8T4V7_9BACT</name>
<dbReference type="RefSeq" id="WP_302243180.1">
    <property type="nucleotide sequence ID" value="NZ_JAULJQ010000001.1"/>
</dbReference>
<comment type="caution">
    <text evidence="1">The sequence shown here is derived from an EMBL/GenBank/DDBJ whole genome shotgun (WGS) entry which is preliminary data.</text>
</comment>
<sequence>MKLELKEIILLIDATYWGTSFGVVVLKDAISKKFIWWHFIERKEILADYKLSFEWCLEQGYTIKAIVADD</sequence>
<evidence type="ECO:0000313" key="2">
    <source>
        <dbReference type="Proteomes" id="UP001171111"/>
    </source>
</evidence>
<dbReference type="Proteomes" id="UP001171111">
    <property type="component" value="Unassembled WGS sequence"/>
</dbReference>
<protein>
    <submittedName>
        <fullName evidence="1">Uncharacterized protein</fullName>
    </submittedName>
</protein>
<accession>A0ABT8T4V7</accession>
<gene>
    <name evidence="1" type="ORF">Q2362_00025</name>
</gene>
<evidence type="ECO:0000313" key="1">
    <source>
        <dbReference type="EMBL" id="MDO2408482.1"/>
    </source>
</evidence>
<keyword evidence="2" id="KW-1185">Reference proteome</keyword>
<reference evidence="1 2" key="1">
    <citation type="submission" date="2023-06" db="EMBL/GenBank/DDBJ databases">
        <title>Campylobacter magnum sp. nov., isolated from cecal contents of domestic pigs (Sus scrofa domesticus).</title>
        <authorList>
            <person name="Papic B."/>
            <person name="Gruntar I."/>
        </authorList>
    </citation>
    <scope>NUCLEOTIDE SEQUENCE [LARGE SCALE GENOMIC DNA]</scope>
    <source>
        <strain evidence="2">34484-21</strain>
    </source>
</reference>
<organism evidence="1 2">
    <name type="scientific">Campylobacter magnus</name>
    <dbReference type="NCBI Taxonomy" id="3026462"/>
    <lineage>
        <taxon>Bacteria</taxon>
        <taxon>Pseudomonadati</taxon>
        <taxon>Campylobacterota</taxon>
        <taxon>Epsilonproteobacteria</taxon>
        <taxon>Campylobacterales</taxon>
        <taxon>Campylobacteraceae</taxon>
        <taxon>Campylobacter</taxon>
    </lineage>
</organism>
<dbReference type="EMBL" id="JAULJQ010000001">
    <property type="protein sequence ID" value="MDO2408482.1"/>
    <property type="molecule type" value="Genomic_DNA"/>
</dbReference>